<keyword evidence="7" id="KW-1185">Reference proteome</keyword>
<dbReference type="InterPro" id="IPR036568">
    <property type="entry name" value="GGCT-like_sf"/>
</dbReference>
<dbReference type="Proteomes" id="UP000887229">
    <property type="component" value="Unassembled WGS sequence"/>
</dbReference>
<reference evidence="6" key="1">
    <citation type="journal article" date="2021" name="IMA Fungus">
        <title>Genomic characterization of three marine fungi, including Emericellopsis atlantica sp. nov. with signatures of a generalist lifestyle and marine biomass degradation.</title>
        <authorList>
            <person name="Hagestad O.C."/>
            <person name="Hou L."/>
            <person name="Andersen J.H."/>
            <person name="Hansen E.H."/>
            <person name="Altermark B."/>
            <person name="Li C."/>
            <person name="Kuhnert E."/>
            <person name="Cox R.J."/>
            <person name="Crous P.W."/>
            <person name="Spatafora J.W."/>
            <person name="Lail K."/>
            <person name="Amirebrahimi M."/>
            <person name="Lipzen A."/>
            <person name="Pangilinan J."/>
            <person name="Andreopoulos W."/>
            <person name="Hayes R.D."/>
            <person name="Ng V."/>
            <person name="Grigoriev I.V."/>
            <person name="Jackson S.A."/>
            <person name="Sutton T.D.S."/>
            <person name="Dobson A.D.W."/>
            <person name="Rama T."/>
        </authorList>
    </citation>
    <scope>NUCLEOTIDE SEQUENCE</scope>
    <source>
        <strain evidence="6">TS7</strain>
    </source>
</reference>
<protein>
    <recommendedName>
        <fullName evidence="1">gamma-glutamylcyclotransferase</fullName>
        <ecNumber evidence="1">4.3.2.9</ecNumber>
    </recommendedName>
</protein>
<name>A0A9P7ZLI9_9HYPO</name>
<evidence type="ECO:0000313" key="7">
    <source>
        <dbReference type="Proteomes" id="UP000887229"/>
    </source>
</evidence>
<dbReference type="RefSeq" id="XP_046117836.1">
    <property type="nucleotide sequence ID" value="XM_046257600.1"/>
</dbReference>
<dbReference type="PANTHER" id="PTHR12935">
    <property type="entry name" value="GAMMA-GLUTAMYLCYCLOTRANSFERASE"/>
    <property type="match status" value="1"/>
</dbReference>
<dbReference type="InterPro" id="IPR013024">
    <property type="entry name" value="GGCT-like"/>
</dbReference>
<dbReference type="Pfam" id="PF06094">
    <property type="entry name" value="GGACT"/>
    <property type="match status" value="1"/>
</dbReference>
<proteinExistence type="predicted"/>
<feature type="domain" description="Gamma-glutamylcyclotransferase AIG2-like" evidence="5">
    <location>
        <begin position="29"/>
        <end position="151"/>
    </location>
</feature>
<feature type="active site" description="Proton acceptor" evidence="3">
    <location>
        <position position="114"/>
    </location>
</feature>
<feature type="binding site" evidence="4">
    <location>
        <begin position="29"/>
        <end position="34"/>
    </location>
    <ligand>
        <name>substrate</name>
    </ligand>
</feature>
<dbReference type="OrthoDB" id="2924818at2759"/>
<evidence type="ECO:0000256" key="2">
    <source>
        <dbReference type="ARBA" id="ARBA00023239"/>
    </source>
</evidence>
<evidence type="ECO:0000313" key="6">
    <source>
        <dbReference type="EMBL" id="KAG9253912.1"/>
    </source>
</evidence>
<dbReference type="InterPro" id="IPR009288">
    <property type="entry name" value="AIG2-like_dom"/>
</dbReference>
<evidence type="ECO:0000259" key="5">
    <source>
        <dbReference type="Pfam" id="PF06094"/>
    </source>
</evidence>
<accession>A0A9P7ZLI9</accession>
<dbReference type="SUPFAM" id="SSF110857">
    <property type="entry name" value="Gamma-glutamyl cyclotransferase-like"/>
    <property type="match status" value="1"/>
</dbReference>
<comment type="caution">
    <text evidence="6">The sequence shown here is derived from an EMBL/GenBank/DDBJ whole genome shotgun (WGS) entry which is preliminary data.</text>
</comment>
<dbReference type="GeneID" id="70288503"/>
<gene>
    <name evidence="6" type="ORF">F5Z01DRAFT_135362</name>
</gene>
<evidence type="ECO:0000256" key="3">
    <source>
        <dbReference type="PIRSR" id="PIRSR617939-1"/>
    </source>
</evidence>
<feature type="binding site" evidence="4">
    <location>
        <position position="164"/>
    </location>
    <ligand>
        <name>substrate</name>
    </ligand>
</feature>
<dbReference type="CDD" id="cd06661">
    <property type="entry name" value="GGCT_like"/>
    <property type="match status" value="1"/>
</dbReference>
<sequence>MNMDDQDDSQPSQDSVLTAIDDNRTEIIYFAYGSNLSSHQMLQRCPNSMPIGLGHLPGYKWIINERGYANIVSADVPPPSLAGPADPVVSSQGGVYGLLYLLPPQDEDELDFYEGVPWAYGKVHVAVQRVTDEEGRRMEPPQDLTALAYIDAQRVVGDVPNQEYIGRMERGIKQAVEEWGMDKTYAEGMRGWLGTMSVVEGKKLRVANE</sequence>
<dbReference type="AlphaFoldDB" id="A0A9P7ZLI9"/>
<dbReference type="InterPro" id="IPR017939">
    <property type="entry name" value="G-Glutamylcylcotransferase"/>
</dbReference>
<evidence type="ECO:0000256" key="4">
    <source>
        <dbReference type="PIRSR" id="PIRSR617939-2"/>
    </source>
</evidence>
<dbReference type="Gene3D" id="3.10.490.10">
    <property type="entry name" value="Gamma-glutamyl cyclotransferase-like"/>
    <property type="match status" value="1"/>
</dbReference>
<evidence type="ECO:0000256" key="1">
    <source>
        <dbReference type="ARBA" id="ARBA00012346"/>
    </source>
</evidence>
<dbReference type="GO" id="GO:0003839">
    <property type="term" value="F:gamma-glutamylcyclotransferase activity"/>
    <property type="evidence" value="ECO:0007669"/>
    <property type="project" value="UniProtKB-EC"/>
</dbReference>
<dbReference type="EMBL" id="MU251256">
    <property type="protein sequence ID" value="KAG9253912.1"/>
    <property type="molecule type" value="Genomic_DNA"/>
</dbReference>
<dbReference type="PANTHER" id="PTHR12935:SF0">
    <property type="entry name" value="GAMMA-GLUTAMYLCYCLOTRANSFERASE"/>
    <property type="match status" value="1"/>
</dbReference>
<dbReference type="EC" id="4.3.2.9" evidence="1"/>
<organism evidence="6 7">
    <name type="scientific">Emericellopsis atlantica</name>
    <dbReference type="NCBI Taxonomy" id="2614577"/>
    <lineage>
        <taxon>Eukaryota</taxon>
        <taxon>Fungi</taxon>
        <taxon>Dikarya</taxon>
        <taxon>Ascomycota</taxon>
        <taxon>Pezizomycotina</taxon>
        <taxon>Sordariomycetes</taxon>
        <taxon>Hypocreomycetidae</taxon>
        <taxon>Hypocreales</taxon>
        <taxon>Bionectriaceae</taxon>
        <taxon>Emericellopsis</taxon>
    </lineage>
</organism>
<keyword evidence="2" id="KW-0456">Lyase</keyword>